<dbReference type="Gene3D" id="1.25.10.10">
    <property type="entry name" value="Leucine-rich Repeat Variant"/>
    <property type="match status" value="2"/>
</dbReference>
<dbReference type="InterPro" id="IPR045357">
    <property type="entry name" value="Aminopeptidase_N-like_N"/>
</dbReference>
<dbReference type="OrthoDB" id="139771at2157"/>
<dbReference type="PANTHER" id="PTHR11533">
    <property type="entry name" value="PROTEASE M1 ZINC METALLOPROTEASE"/>
    <property type="match status" value="1"/>
</dbReference>
<dbReference type="AlphaFoldDB" id="A0A088E208"/>
<name>A0A088E208_9CREN</name>
<dbReference type="GeneID" id="91754747"/>
<evidence type="ECO:0000256" key="3">
    <source>
        <dbReference type="ARBA" id="ARBA00022438"/>
    </source>
</evidence>
<keyword evidence="6" id="KW-0378">Hydrolase</keyword>
<dbReference type="Gene3D" id="1.10.390.10">
    <property type="entry name" value="Neutral Protease Domain 2"/>
    <property type="match status" value="1"/>
</dbReference>
<dbReference type="RefSeq" id="WP_011921445.1">
    <property type="nucleotide sequence ID" value="NZ_AP019770.1"/>
</dbReference>
<evidence type="ECO:0000256" key="6">
    <source>
        <dbReference type="ARBA" id="ARBA00022801"/>
    </source>
</evidence>
<gene>
    <name evidence="11" type="ORF">HA72_0300</name>
</gene>
<dbReference type="InterPro" id="IPR027268">
    <property type="entry name" value="Peptidase_M4/M1_CTD_sf"/>
</dbReference>
<evidence type="ECO:0000259" key="9">
    <source>
        <dbReference type="Pfam" id="PF01433"/>
    </source>
</evidence>
<sequence length="768" mass="88248">MSYVPAREMEQVRIGKGYVLKEHEKHYPENYPCTINSATYFLKVDGNKLEGKANLSMECRKGQMILNGRHFTVKEFSVNGRATYYYDGNTFRFDVDSGPNSLTMSYSASLMGSVQRLEEMSEVSTTGETENPIYWIPSLAEPTMKTKTELYVQVKKPLMAVSNGELREVRDLGDWVEYHWVMDFPHSFYLTSLAVGEFSTFKEQVDGVVLEYYLPKGFEDYLWNLESTRRAMKFFSSYTGVAYPFKRYAQVVLFGMNGGMEYITSTHLTWRVLHDRRADAEYSADSLIAHELAHQWFGDLVTTKDWPNIWLNEGFATYFQALFTEADKGREEFLYDMYTKLKTYLEETEEYTRPIVSRYYKWPDELFDRHTYQKGALVLHALRNALGDEIFREGIRTYLEQHAGKSVDTEDFRKSMERVSGQDLSQFFDLYVYSAGHPELTVSIQYNETPVVVLEQGEPSYPLELELKIVSNSTAEIRKVKMTSARVEIPLPSLRYVCVDPEFKVFAVVNDNQPEEMLVSETEDPSIMCRIRSAKGLSKYTDEKAIKALGRLLDDSFWGVAYEAAVSLGKIKTQEALNELSSHRLSNPKARRGIAKALSEFKYDERAAELAISMLRTEENYYVKAELIRSLGKIGIQKYQEEVKRYYAEDSHLDVVRSAVLEALAQFGSQENYDFILEKAFKGESFPVRESATRWLGKFGDRAVDPLSVLVRDRLPRVRSSAVEALVETSSLKALPILQSVIRNEDEDGRIRALALRKTYSLGKIQAK</sequence>
<evidence type="ECO:0000256" key="5">
    <source>
        <dbReference type="ARBA" id="ARBA00022723"/>
    </source>
</evidence>
<keyword evidence="3 11" id="KW-0031">Aminopeptidase</keyword>
<dbReference type="GO" id="GO:0043171">
    <property type="term" value="P:peptide catabolic process"/>
    <property type="evidence" value="ECO:0007669"/>
    <property type="project" value="TreeGrafter"/>
</dbReference>
<dbReference type="InterPro" id="IPR011989">
    <property type="entry name" value="ARM-like"/>
</dbReference>
<reference evidence="11 12" key="1">
    <citation type="journal article" date="2014" name="J. Bacteriol.">
        <title>Role of an Archaeal PitA Transporter in the Copper and Arsenic Resistance of Metallosphaera sedula, an Extreme Thermoacidophile.</title>
        <authorList>
            <person name="McCarthy S."/>
            <person name="Ai C."/>
            <person name="Wheaton G."/>
            <person name="Tevatia R."/>
            <person name="Eckrich V."/>
            <person name="Kelly R."/>
            <person name="Blum P."/>
        </authorList>
    </citation>
    <scope>NUCLEOTIDE SEQUENCE [LARGE SCALE GENOMIC DNA]</scope>
    <source>
        <strain evidence="11 12">CuR1</strain>
    </source>
</reference>
<evidence type="ECO:0000256" key="1">
    <source>
        <dbReference type="ARBA" id="ARBA00001947"/>
    </source>
</evidence>
<feature type="domain" description="Peptidase M1 membrane alanine aminopeptidase" evidence="9">
    <location>
        <begin position="223"/>
        <end position="431"/>
    </location>
</feature>
<dbReference type="CDD" id="cd09603">
    <property type="entry name" value="M1_APN_like"/>
    <property type="match status" value="1"/>
</dbReference>
<accession>A0A088E208</accession>
<dbReference type="Gene3D" id="2.60.40.1730">
    <property type="entry name" value="tricorn interacting facor f3 domain"/>
    <property type="match status" value="1"/>
</dbReference>
<dbReference type="SUPFAM" id="SSF63737">
    <property type="entry name" value="Leukotriene A4 hydrolase N-terminal domain"/>
    <property type="match status" value="1"/>
</dbReference>
<dbReference type="GO" id="GO:0005737">
    <property type="term" value="C:cytoplasm"/>
    <property type="evidence" value="ECO:0007669"/>
    <property type="project" value="TreeGrafter"/>
</dbReference>
<dbReference type="PRINTS" id="PR00756">
    <property type="entry name" value="ALADIPTASE"/>
</dbReference>
<dbReference type="GO" id="GO:0008270">
    <property type="term" value="F:zinc ion binding"/>
    <property type="evidence" value="ECO:0007669"/>
    <property type="project" value="InterPro"/>
</dbReference>
<evidence type="ECO:0000313" key="12">
    <source>
        <dbReference type="Proteomes" id="UP000029084"/>
    </source>
</evidence>
<proteinExistence type="inferred from homology"/>
<dbReference type="InterPro" id="IPR050344">
    <property type="entry name" value="Peptidase_M1_aminopeptidases"/>
</dbReference>
<dbReference type="EMBL" id="CP008822">
    <property type="protein sequence ID" value="AIM26464.1"/>
    <property type="molecule type" value="Genomic_DNA"/>
</dbReference>
<protein>
    <submittedName>
        <fullName evidence="11">Peptidase M1, membrane alanine aminopeptidase</fullName>
    </submittedName>
</protein>
<comment type="cofactor">
    <cofactor evidence="1">
        <name>Zn(2+)</name>
        <dbReference type="ChEBI" id="CHEBI:29105"/>
    </cofactor>
</comment>
<dbReference type="InterPro" id="IPR001930">
    <property type="entry name" value="Peptidase_M1"/>
</dbReference>
<organism evidence="11 12">
    <name type="scientific">Metallosphaera sedula</name>
    <dbReference type="NCBI Taxonomy" id="43687"/>
    <lineage>
        <taxon>Archaea</taxon>
        <taxon>Thermoproteota</taxon>
        <taxon>Thermoprotei</taxon>
        <taxon>Sulfolobales</taxon>
        <taxon>Sulfolobaceae</taxon>
        <taxon>Metallosphaera</taxon>
    </lineage>
</organism>
<dbReference type="GO" id="GO:0005615">
    <property type="term" value="C:extracellular space"/>
    <property type="evidence" value="ECO:0007669"/>
    <property type="project" value="TreeGrafter"/>
</dbReference>
<dbReference type="Pfam" id="PF01433">
    <property type="entry name" value="Peptidase_M1"/>
    <property type="match status" value="1"/>
</dbReference>
<dbReference type="GO" id="GO:0042277">
    <property type="term" value="F:peptide binding"/>
    <property type="evidence" value="ECO:0007669"/>
    <property type="project" value="TreeGrafter"/>
</dbReference>
<dbReference type="GO" id="GO:0006508">
    <property type="term" value="P:proteolysis"/>
    <property type="evidence" value="ECO:0007669"/>
    <property type="project" value="UniProtKB-KW"/>
</dbReference>
<dbReference type="OMA" id="FPCFDYP"/>
<dbReference type="PANTHER" id="PTHR11533:SF174">
    <property type="entry name" value="PUROMYCIN-SENSITIVE AMINOPEPTIDASE-RELATED"/>
    <property type="match status" value="1"/>
</dbReference>
<keyword evidence="4" id="KW-0645">Protease</keyword>
<evidence type="ECO:0000256" key="8">
    <source>
        <dbReference type="ARBA" id="ARBA00023049"/>
    </source>
</evidence>
<evidence type="ECO:0000259" key="10">
    <source>
        <dbReference type="Pfam" id="PF17900"/>
    </source>
</evidence>
<keyword evidence="8" id="KW-0482">Metalloprotease</keyword>
<dbReference type="InterPro" id="IPR014782">
    <property type="entry name" value="Peptidase_M1_dom"/>
</dbReference>
<dbReference type="SUPFAM" id="SSF55486">
    <property type="entry name" value="Metalloproteases ('zincins'), catalytic domain"/>
    <property type="match status" value="1"/>
</dbReference>
<evidence type="ECO:0000256" key="7">
    <source>
        <dbReference type="ARBA" id="ARBA00022833"/>
    </source>
</evidence>
<dbReference type="Pfam" id="PF13646">
    <property type="entry name" value="HEAT_2"/>
    <property type="match status" value="2"/>
</dbReference>
<dbReference type="SUPFAM" id="SSF48371">
    <property type="entry name" value="ARM repeat"/>
    <property type="match status" value="1"/>
</dbReference>
<evidence type="ECO:0000256" key="4">
    <source>
        <dbReference type="ARBA" id="ARBA00022670"/>
    </source>
</evidence>
<dbReference type="InterPro" id="IPR004155">
    <property type="entry name" value="PBS_lyase_HEAT"/>
</dbReference>
<dbReference type="GO" id="GO:0016020">
    <property type="term" value="C:membrane"/>
    <property type="evidence" value="ECO:0007669"/>
    <property type="project" value="TreeGrafter"/>
</dbReference>
<dbReference type="SMART" id="SM00567">
    <property type="entry name" value="EZ_HEAT"/>
    <property type="match status" value="6"/>
</dbReference>
<evidence type="ECO:0000313" key="11">
    <source>
        <dbReference type="EMBL" id="AIM26464.1"/>
    </source>
</evidence>
<dbReference type="Pfam" id="PF17900">
    <property type="entry name" value="Peptidase_M1_N"/>
    <property type="match status" value="1"/>
</dbReference>
<dbReference type="InterPro" id="IPR042097">
    <property type="entry name" value="Aminopeptidase_N-like_N_sf"/>
</dbReference>
<dbReference type="Proteomes" id="UP000029084">
    <property type="component" value="Chromosome"/>
</dbReference>
<keyword evidence="7" id="KW-0862">Zinc</keyword>
<feature type="domain" description="Aminopeptidase N-like N-terminal" evidence="10">
    <location>
        <begin position="49"/>
        <end position="190"/>
    </location>
</feature>
<dbReference type="InterPro" id="IPR016024">
    <property type="entry name" value="ARM-type_fold"/>
</dbReference>
<keyword evidence="5" id="KW-0479">Metal-binding</keyword>
<comment type="similarity">
    <text evidence="2">Belongs to the peptidase M1 family.</text>
</comment>
<evidence type="ECO:0000256" key="2">
    <source>
        <dbReference type="ARBA" id="ARBA00010136"/>
    </source>
</evidence>
<dbReference type="GO" id="GO:0070006">
    <property type="term" value="F:metalloaminopeptidase activity"/>
    <property type="evidence" value="ECO:0007669"/>
    <property type="project" value="TreeGrafter"/>
</dbReference>